<keyword evidence="9" id="KW-0472">Membrane</keyword>
<dbReference type="PANTHER" id="PTHR46652">
    <property type="entry name" value="LEUCINE-RICH REPEAT AND IQ DOMAIN-CONTAINING PROTEIN 1-RELATED"/>
    <property type="match status" value="1"/>
</dbReference>
<keyword evidence="9" id="KW-0812">Transmembrane</keyword>
<evidence type="ECO:0000259" key="11">
    <source>
        <dbReference type="Pfam" id="PF12354"/>
    </source>
</evidence>
<dbReference type="GO" id="GO:0030313">
    <property type="term" value="C:cell envelope"/>
    <property type="evidence" value="ECO:0007669"/>
    <property type="project" value="UniProtKB-SubCell"/>
</dbReference>
<keyword evidence="9" id="KW-1133">Transmembrane helix</keyword>
<feature type="transmembrane region" description="Helical" evidence="9">
    <location>
        <begin position="747"/>
        <end position="766"/>
    </location>
</feature>
<dbReference type="EMBL" id="AABEKN010000008">
    <property type="protein sequence ID" value="EAG9355061.1"/>
    <property type="molecule type" value="Genomic_DNA"/>
</dbReference>
<dbReference type="PROSITE" id="PS51450">
    <property type="entry name" value="LRR"/>
    <property type="match status" value="9"/>
</dbReference>
<evidence type="ECO:0000256" key="4">
    <source>
        <dbReference type="ARBA" id="ARBA00022525"/>
    </source>
</evidence>
<dbReference type="Pfam" id="PF08191">
    <property type="entry name" value="LRR_adjacent"/>
    <property type="match status" value="1"/>
</dbReference>
<feature type="compositionally biased region" description="Polar residues" evidence="8">
    <location>
        <begin position="703"/>
        <end position="718"/>
    </location>
</feature>
<dbReference type="NCBIfam" id="TIGR02543">
    <property type="entry name" value="List_Bact_rpt"/>
    <property type="match status" value="3"/>
</dbReference>
<dbReference type="Pfam" id="PF12799">
    <property type="entry name" value="LRR_4"/>
    <property type="match status" value="4"/>
</dbReference>
<dbReference type="Pfam" id="PF12354">
    <property type="entry name" value="Internalin_N"/>
    <property type="match status" value="1"/>
</dbReference>
<dbReference type="RefSeq" id="WP_003740289.1">
    <property type="nucleotide sequence ID" value="NZ_CP090058.1"/>
</dbReference>
<dbReference type="SMART" id="SM00365">
    <property type="entry name" value="LRR_SD22"/>
    <property type="match status" value="11"/>
</dbReference>
<evidence type="ECO:0000259" key="10">
    <source>
        <dbReference type="Pfam" id="PF08191"/>
    </source>
</evidence>
<dbReference type="Gene3D" id="3.80.10.10">
    <property type="entry name" value="Ribonuclease Inhibitor"/>
    <property type="match status" value="2"/>
</dbReference>
<dbReference type="InterPro" id="IPR001611">
    <property type="entry name" value="Leu-rich_rpt"/>
</dbReference>
<evidence type="ECO:0000256" key="6">
    <source>
        <dbReference type="ARBA" id="ARBA00022729"/>
    </source>
</evidence>
<evidence type="ECO:0000313" key="12">
    <source>
        <dbReference type="EMBL" id="EAG9355061.1"/>
    </source>
</evidence>
<dbReference type="SUPFAM" id="SSF52058">
    <property type="entry name" value="L domain-like"/>
    <property type="match status" value="1"/>
</dbReference>
<comment type="subcellular location">
    <subcellularLocation>
        <location evidence="1">Cell envelope</location>
    </subcellularLocation>
    <subcellularLocation>
        <location evidence="2">Secreted</location>
    </subcellularLocation>
</comment>
<dbReference type="GO" id="GO:0005576">
    <property type="term" value="C:extracellular region"/>
    <property type="evidence" value="ECO:0007669"/>
    <property type="project" value="UniProtKB-SubCell"/>
</dbReference>
<dbReference type="GO" id="GO:0009274">
    <property type="term" value="C:peptidoglycan-based cell wall"/>
    <property type="evidence" value="ECO:0007669"/>
    <property type="project" value="UniProtKB-ARBA"/>
</dbReference>
<keyword evidence="5" id="KW-0433">Leucine-rich repeat</keyword>
<dbReference type="Gene3D" id="2.60.40.4270">
    <property type="entry name" value="Listeria-Bacteroides repeat domain"/>
    <property type="match status" value="3"/>
</dbReference>
<dbReference type="PANTHER" id="PTHR46652:SF3">
    <property type="entry name" value="LEUCINE-RICH REPEAT-CONTAINING PROTEIN 9"/>
    <property type="match status" value="1"/>
</dbReference>
<feature type="transmembrane region" description="Helical" evidence="9">
    <location>
        <begin position="7"/>
        <end position="26"/>
    </location>
</feature>
<feature type="compositionally biased region" description="Basic and acidic residues" evidence="8">
    <location>
        <begin position="676"/>
        <end position="694"/>
    </location>
</feature>
<evidence type="ECO:0000256" key="1">
    <source>
        <dbReference type="ARBA" id="ARBA00004196"/>
    </source>
</evidence>
<feature type="region of interest" description="Disordered" evidence="8">
    <location>
        <begin position="664"/>
        <end position="741"/>
    </location>
</feature>
<evidence type="ECO:0000313" key="13">
    <source>
        <dbReference type="Proteomes" id="UP000524387"/>
    </source>
</evidence>
<dbReference type="InterPro" id="IPR014756">
    <property type="entry name" value="Ig_E-set"/>
</dbReference>
<dbReference type="InterPro" id="IPR024634">
    <property type="entry name" value="Internalin_N"/>
</dbReference>
<dbReference type="InterPro" id="IPR025875">
    <property type="entry name" value="Leu-rich_rpt_4"/>
</dbReference>
<evidence type="ECO:0000256" key="9">
    <source>
        <dbReference type="SAM" id="Phobius"/>
    </source>
</evidence>
<dbReference type="InterPro" id="IPR050836">
    <property type="entry name" value="SDS22/Internalin_LRR"/>
</dbReference>
<dbReference type="InterPro" id="IPR003591">
    <property type="entry name" value="Leu-rich_rpt_typical-subtyp"/>
</dbReference>
<organism evidence="12 13">
    <name type="scientific">Listeria monocytogenes</name>
    <dbReference type="NCBI Taxonomy" id="1639"/>
    <lineage>
        <taxon>Bacteria</taxon>
        <taxon>Bacillati</taxon>
        <taxon>Bacillota</taxon>
        <taxon>Bacilli</taxon>
        <taxon>Bacillales</taxon>
        <taxon>Listeriaceae</taxon>
        <taxon>Listeria</taxon>
    </lineage>
</organism>
<keyword evidence="4" id="KW-0964">Secreted</keyword>
<dbReference type="SMART" id="SM00364">
    <property type="entry name" value="LRR_BAC"/>
    <property type="match status" value="5"/>
</dbReference>
<reference evidence="12 13" key="1">
    <citation type="submission" date="2019-04" db="EMBL/GenBank/DDBJ databases">
        <authorList>
            <consortium name="GenomeTrakr network: Whole genome sequencing for foodborne pathogen traceback"/>
        </authorList>
    </citation>
    <scope>NUCLEOTIDE SEQUENCE [LARGE SCALE GENOMIC DNA]</scope>
    <source>
        <strain evidence="12 13">CFSAN072502</strain>
    </source>
</reference>
<feature type="domain" description="Internalin N-terminal" evidence="11">
    <location>
        <begin position="32"/>
        <end position="75"/>
    </location>
</feature>
<dbReference type="InterPro" id="IPR014755">
    <property type="entry name" value="Cu-Rt/internalin_Ig-like"/>
</dbReference>
<comment type="similarity">
    <text evidence="3">Belongs to the internalin family.</text>
</comment>
<dbReference type="SUPFAM" id="SSF81296">
    <property type="entry name" value="E set domains"/>
    <property type="match status" value="1"/>
</dbReference>
<evidence type="ECO:0000256" key="2">
    <source>
        <dbReference type="ARBA" id="ARBA00004613"/>
    </source>
</evidence>
<dbReference type="SMART" id="SM00369">
    <property type="entry name" value="LRR_TYP"/>
    <property type="match status" value="8"/>
</dbReference>
<keyword evidence="6" id="KW-0732">Signal</keyword>
<dbReference type="Gene3D" id="1.10.8.390">
    <property type="entry name" value="Internalin N-terminal Cap domain-like"/>
    <property type="match status" value="1"/>
</dbReference>
<dbReference type="Gene3D" id="2.60.40.1220">
    <property type="match status" value="1"/>
</dbReference>
<gene>
    <name evidence="12" type="ORF">CW895_14815</name>
</gene>
<evidence type="ECO:0000256" key="3">
    <source>
        <dbReference type="ARBA" id="ARBA00009432"/>
    </source>
</evidence>
<dbReference type="InterPro" id="IPR032675">
    <property type="entry name" value="LRR_dom_sf"/>
</dbReference>
<keyword evidence="7" id="KW-0677">Repeat</keyword>
<accession>A0A823J098</accession>
<dbReference type="InterPro" id="IPR042229">
    <property type="entry name" value="Listeria/Bacterioides_rpt_sf"/>
</dbReference>
<evidence type="ECO:0000256" key="7">
    <source>
        <dbReference type="ARBA" id="ARBA00022737"/>
    </source>
</evidence>
<dbReference type="Proteomes" id="UP000524387">
    <property type="component" value="Unassembled WGS sequence"/>
</dbReference>
<evidence type="ECO:0000256" key="5">
    <source>
        <dbReference type="ARBA" id="ARBA00022614"/>
    </source>
</evidence>
<dbReference type="FunFam" id="3.80.10.10:FF:001164">
    <property type="entry name" value="GH01279p"/>
    <property type="match status" value="1"/>
</dbReference>
<dbReference type="Pfam" id="PF09479">
    <property type="entry name" value="Flg_new"/>
    <property type="match status" value="3"/>
</dbReference>
<proteinExistence type="inferred from homology"/>
<evidence type="ECO:0000256" key="8">
    <source>
        <dbReference type="SAM" id="MobiDB-lite"/>
    </source>
</evidence>
<comment type="caution">
    <text evidence="12">The sequence shown here is derived from an EMBL/GenBank/DDBJ whole genome shotgun (WGS) entry which is preliminary data.</text>
</comment>
<protein>
    <submittedName>
        <fullName evidence="12">Internalin</fullName>
    </submittedName>
</protein>
<dbReference type="InterPro" id="IPR012569">
    <property type="entry name" value="Inl_IR"/>
</dbReference>
<sequence>MKDKKYLQRLFVALTIIIGINVWIGGSGETEVEAASITQPTPINQVFPDANLAEYIQRVLQKPNVSAPVTQDELNSVENISADSGLYDNVASIEGVQYLNNLTELRLENVDNSVSDLRPLSGLIKLEVISFYHSQISDLSPLSELINLTSLTLNDNQISDISPLANSTNLTTLNMSSNKISDLSPLSNLSNLNKLDFRENQISDLSPLSGLINLTSLTINANKISDISPLANLTNLTTLNMGINQITDLSSLSGLISLVDLHLSVNQITDISALSDLTNLRSLDIDHNQIIDLSSLSNLTNLKRLHLVDNQISSITPLSGLINLTDLEIRINQVKDVSPLSSLANLEMLYVDSNQISDISSLKNLKNLVLFSAHSQTIVNKPVNYQKNLVLPNNITDRTGILVSPFGISDNGSYTSPDIIWDLPDYKKQVSYTFDNSDMDFPFSGTVIQSLIEVPVSYKVVYDVEGTETSETVVKDTLLTPPANPVKEGYTFTGWYDEKTGGIAWDFAMDKMPAKDITLYAQFSENLYTATLDVDGKTTSQTVAYQHQVQAPTDPTKEGYTFIGWYDEKTGGTEWDFATDKMPAKDITLYAQFSENPYTATLDVEGETTSQTVAYQHLVQAPTDPTKEGYTFIGWYDEKTGGTEWDFATDKMPAKDITLYAQFSKNSSDEGTPGDKGQDEGAGGKDGTTDKPTESDLQPVDKPTNNSPQLKDTQSTLSVKAKHVSGSKEQGAKEKSSLPATGDHSSFTFYLQAIGVLFLVTFFWISHKRKKVRNEK</sequence>
<dbReference type="InterPro" id="IPR013378">
    <property type="entry name" value="InlB-like_B-rpt"/>
</dbReference>
<name>A0A823J098_LISMN</name>
<feature type="domain" description="Internalin Ig-like inter-repeat region" evidence="10">
    <location>
        <begin position="400"/>
        <end position="450"/>
    </location>
</feature>
<dbReference type="AlphaFoldDB" id="A0A823J098"/>